<feature type="region of interest" description="Disordered" evidence="1">
    <location>
        <begin position="81"/>
        <end position="326"/>
    </location>
</feature>
<feature type="compositionally biased region" description="Polar residues" evidence="1">
    <location>
        <begin position="106"/>
        <end position="122"/>
    </location>
</feature>
<feature type="compositionally biased region" description="Low complexity" evidence="1">
    <location>
        <begin position="257"/>
        <end position="268"/>
    </location>
</feature>
<dbReference type="OrthoDB" id="7512963at2759"/>
<evidence type="ECO:0000313" key="2">
    <source>
        <dbReference type="EMBL" id="CAG4974764.1"/>
    </source>
</evidence>
<evidence type="ECO:0000313" key="3">
    <source>
        <dbReference type="Proteomes" id="UP000691718"/>
    </source>
</evidence>
<comment type="caution">
    <text evidence="2">The sequence shown here is derived from an EMBL/GenBank/DDBJ whole genome shotgun (WGS) entry which is preliminary data.</text>
</comment>
<gene>
    <name evidence="2" type="ORF">PAPOLLO_LOCUS8977</name>
</gene>
<feature type="compositionally biased region" description="Pro residues" evidence="1">
    <location>
        <begin position="241"/>
        <end position="256"/>
    </location>
</feature>
<reference evidence="2" key="1">
    <citation type="submission" date="2021-04" db="EMBL/GenBank/DDBJ databases">
        <authorList>
            <person name="Tunstrom K."/>
        </authorList>
    </citation>
    <scope>NUCLEOTIDE SEQUENCE</scope>
</reference>
<proteinExistence type="predicted"/>
<dbReference type="AlphaFoldDB" id="A0A8S3WRM7"/>
<evidence type="ECO:0000256" key="1">
    <source>
        <dbReference type="SAM" id="MobiDB-lite"/>
    </source>
</evidence>
<accession>A0A8S3WRM7</accession>
<sequence length="385" mass="42017">MAAFFNPGAPARVPITDDVILDQLMNGNLSEIEDFDDDDLEFEPNTLFDQLACENLFDGDNPNEDEETSHQTSVLMCPPMVQPPSTSMLQPPASLMAQHPPPPRTQCPSTMQPSCPSLSSMSRRYRERTLSQELATTSRLAVKRAPPQTEADELQDEKRPKPGSRTPSSDEESDSSTPPPIPERKLDAPITRHINPPKSPSPTKTLPDIPTDTQEMDAEPVPGPSIAPNTYARIAAAPKATQPPSPRTTGPTPPTEKPTAAKTTLAPPANGPTERNMAPKKKRKRRKKKKATTPAVETRVLPPPNYTPQQTRQQANQPREQYQRRKATIATPATQTPYIPTTVEEALTEVVGVVIKILGDVLNAMTTGSNPPNGDIRRPSPTVSH</sequence>
<dbReference type="Proteomes" id="UP000691718">
    <property type="component" value="Unassembled WGS sequence"/>
</dbReference>
<organism evidence="2 3">
    <name type="scientific">Parnassius apollo</name>
    <name type="common">Apollo butterfly</name>
    <name type="synonym">Papilio apollo</name>
    <dbReference type="NCBI Taxonomy" id="110799"/>
    <lineage>
        <taxon>Eukaryota</taxon>
        <taxon>Metazoa</taxon>
        <taxon>Ecdysozoa</taxon>
        <taxon>Arthropoda</taxon>
        <taxon>Hexapoda</taxon>
        <taxon>Insecta</taxon>
        <taxon>Pterygota</taxon>
        <taxon>Neoptera</taxon>
        <taxon>Endopterygota</taxon>
        <taxon>Lepidoptera</taxon>
        <taxon>Glossata</taxon>
        <taxon>Ditrysia</taxon>
        <taxon>Papilionoidea</taxon>
        <taxon>Papilionidae</taxon>
        <taxon>Parnassiinae</taxon>
        <taxon>Parnassini</taxon>
        <taxon>Parnassius</taxon>
        <taxon>Parnassius</taxon>
    </lineage>
</organism>
<feature type="compositionally biased region" description="Polar residues" evidence="1">
    <location>
        <begin position="307"/>
        <end position="320"/>
    </location>
</feature>
<name>A0A8S3WRM7_PARAO</name>
<dbReference type="EMBL" id="CAJQZP010000644">
    <property type="protein sequence ID" value="CAG4974764.1"/>
    <property type="molecule type" value="Genomic_DNA"/>
</dbReference>
<feature type="compositionally biased region" description="Basic residues" evidence="1">
    <location>
        <begin position="278"/>
        <end position="291"/>
    </location>
</feature>
<keyword evidence="3" id="KW-1185">Reference proteome</keyword>
<feature type="region of interest" description="Disordered" evidence="1">
    <location>
        <begin position="365"/>
        <end position="385"/>
    </location>
</feature>
<protein>
    <submittedName>
        <fullName evidence="2">(apollo) hypothetical protein</fullName>
    </submittedName>
</protein>